<dbReference type="InterPro" id="IPR010982">
    <property type="entry name" value="Lambda_DNA-bd_dom_sf"/>
</dbReference>
<dbReference type="SUPFAM" id="SSF47413">
    <property type="entry name" value="lambda repressor-like DNA-binding domains"/>
    <property type="match status" value="1"/>
</dbReference>
<dbReference type="EMBL" id="JACGXN010000004">
    <property type="protein sequence ID" value="MBA8879330.1"/>
    <property type="molecule type" value="Genomic_DNA"/>
</dbReference>
<dbReference type="PANTHER" id="PTHR30146:SF148">
    <property type="entry name" value="HTH-TYPE TRANSCRIPTIONAL REPRESSOR PURR-RELATED"/>
    <property type="match status" value="1"/>
</dbReference>
<keyword evidence="1" id="KW-0678">Repressor</keyword>
<evidence type="ECO:0000313" key="8">
    <source>
        <dbReference type="Proteomes" id="UP000549052"/>
    </source>
</evidence>
<dbReference type="Pfam" id="PF00356">
    <property type="entry name" value="LacI"/>
    <property type="match status" value="1"/>
</dbReference>
<feature type="region of interest" description="Disordered" evidence="5">
    <location>
        <begin position="1"/>
        <end position="25"/>
    </location>
</feature>
<sequence length="383" mass="42046">MNDTVDDTTTEKNKPTRATARRKRVNKRVTMTDIARIAGCSQATVSFVLNKTPGIKLAAETRERVIEAARSLGYAAPNFAHLDANETYVPAVDGKIGFVVDQLATSPEAVVAIEGARQASWNAGNIILVAQTLNDPEMEPRTIRALCEQGISALIYMAIFTREVTLPDYLYDLDIPLILLNCYTADYAFPAVIPSEIAGGQHSTRHLIQHGHKRIGIITGEPWMEAAKDRLRGYRRALATADIPFDPELVIEGDWSASAGYKATKTLLALKDRPTAIFCQNDRTAIGCYEALKEAGIRIPEDISVIGYDDEEISRHLHPQLTTSVLPHRAMGRWAIEQLDTYSPGGSTRYPVTKLECPLVERLSVTERAGLNGSRSGPGVTFL</sequence>
<dbReference type="InterPro" id="IPR046335">
    <property type="entry name" value="LacI/GalR-like_sensor"/>
</dbReference>
<dbReference type="GO" id="GO:0000976">
    <property type="term" value="F:transcription cis-regulatory region binding"/>
    <property type="evidence" value="ECO:0007669"/>
    <property type="project" value="TreeGrafter"/>
</dbReference>
<dbReference type="PANTHER" id="PTHR30146">
    <property type="entry name" value="LACI-RELATED TRANSCRIPTIONAL REPRESSOR"/>
    <property type="match status" value="1"/>
</dbReference>
<dbReference type="GO" id="GO:0003700">
    <property type="term" value="F:DNA-binding transcription factor activity"/>
    <property type="evidence" value="ECO:0007669"/>
    <property type="project" value="TreeGrafter"/>
</dbReference>
<comment type="caution">
    <text evidence="7">The sequence shown here is derived from an EMBL/GenBank/DDBJ whole genome shotgun (WGS) entry which is preliminary data.</text>
</comment>
<dbReference type="CDD" id="cd01392">
    <property type="entry name" value="HTH_LacI"/>
    <property type="match status" value="1"/>
</dbReference>
<name>A0A839ERV0_9HYPH</name>
<keyword evidence="8" id="KW-1185">Reference proteome</keyword>
<dbReference type="RefSeq" id="WP_246711785.1">
    <property type="nucleotide sequence ID" value="NZ_JACGXN010000004.1"/>
</dbReference>
<evidence type="ECO:0000256" key="4">
    <source>
        <dbReference type="ARBA" id="ARBA00023163"/>
    </source>
</evidence>
<evidence type="ECO:0000256" key="2">
    <source>
        <dbReference type="ARBA" id="ARBA00023015"/>
    </source>
</evidence>
<reference evidence="7 8" key="1">
    <citation type="submission" date="2020-07" db="EMBL/GenBank/DDBJ databases">
        <title>Genomic Encyclopedia of Type Strains, Phase IV (KMG-V): Genome sequencing to study the core and pangenomes of soil and plant-associated prokaryotes.</title>
        <authorList>
            <person name="Whitman W."/>
        </authorList>
    </citation>
    <scope>NUCLEOTIDE SEQUENCE [LARGE SCALE GENOMIC DNA]</scope>
    <source>
        <strain evidence="7 8">AN3</strain>
    </source>
</reference>
<keyword evidence="4" id="KW-0804">Transcription</keyword>
<dbReference type="InterPro" id="IPR028082">
    <property type="entry name" value="Peripla_BP_I"/>
</dbReference>
<protein>
    <submittedName>
        <fullName evidence="7">LacI family transcriptional regulator</fullName>
    </submittedName>
</protein>
<evidence type="ECO:0000256" key="1">
    <source>
        <dbReference type="ARBA" id="ARBA00022491"/>
    </source>
</evidence>
<evidence type="ECO:0000259" key="6">
    <source>
        <dbReference type="PROSITE" id="PS50932"/>
    </source>
</evidence>
<gene>
    <name evidence="7" type="ORF">FHW16_003049</name>
</gene>
<feature type="domain" description="HTH lacI-type" evidence="6">
    <location>
        <begin position="29"/>
        <end position="85"/>
    </location>
</feature>
<evidence type="ECO:0000313" key="7">
    <source>
        <dbReference type="EMBL" id="MBA8879330.1"/>
    </source>
</evidence>
<dbReference type="CDD" id="cd06288">
    <property type="entry name" value="PBP1_sucrose_transcription_regulator"/>
    <property type="match status" value="1"/>
</dbReference>
<dbReference type="Gene3D" id="1.10.260.40">
    <property type="entry name" value="lambda repressor-like DNA-binding domains"/>
    <property type="match status" value="1"/>
</dbReference>
<accession>A0A839ERV0</accession>
<evidence type="ECO:0000256" key="5">
    <source>
        <dbReference type="SAM" id="MobiDB-lite"/>
    </source>
</evidence>
<proteinExistence type="predicted"/>
<dbReference type="SUPFAM" id="SSF53822">
    <property type="entry name" value="Periplasmic binding protein-like I"/>
    <property type="match status" value="1"/>
</dbReference>
<dbReference type="AlphaFoldDB" id="A0A839ERV0"/>
<keyword evidence="2" id="KW-0805">Transcription regulation</keyword>
<dbReference type="Gene3D" id="3.40.50.2300">
    <property type="match status" value="2"/>
</dbReference>
<dbReference type="InterPro" id="IPR000843">
    <property type="entry name" value="HTH_LacI"/>
</dbReference>
<evidence type="ECO:0000256" key="3">
    <source>
        <dbReference type="ARBA" id="ARBA00023125"/>
    </source>
</evidence>
<keyword evidence="3" id="KW-0238">DNA-binding</keyword>
<dbReference type="Proteomes" id="UP000549052">
    <property type="component" value="Unassembled WGS sequence"/>
</dbReference>
<dbReference type="SMART" id="SM00354">
    <property type="entry name" value="HTH_LACI"/>
    <property type="match status" value="1"/>
</dbReference>
<dbReference type="Pfam" id="PF13377">
    <property type="entry name" value="Peripla_BP_3"/>
    <property type="match status" value="1"/>
</dbReference>
<organism evidence="7 8">
    <name type="scientific">Phyllobacterium myrsinacearum</name>
    <dbReference type="NCBI Taxonomy" id="28101"/>
    <lineage>
        <taxon>Bacteria</taxon>
        <taxon>Pseudomonadati</taxon>
        <taxon>Pseudomonadota</taxon>
        <taxon>Alphaproteobacteria</taxon>
        <taxon>Hyphomicrobiales</taxon>
        <taxon>Phyllobacteriaceae</taxon>
        <taxon>Phyllobacterium</taxon>
    </lineage>
</organism>
<dbReference type="PROSITE" id="PS50932">
    <property type="entry name" value="HTH_LACI_2"/>
    <property type="match status" value="1"/>
</dbReference>